<dbReference type="AlphaFoldDB" id="A0A8H4QZK2"/>
<reference evidence="2 3" key="1">
    <citation type="submission" date="2020-03" db="EMBL/GenBank/DDBJ databases">
        <title>Draft Genome Sequence of Cudoniella acicularis.</title>
        <authorList>
            <person name="Buettner E."/>
            <person name="Kellner H."/>
        </authorList>
    </citation>
    <scope>NUCLEOTIDE SEQUENCE [LARGE SCALE GENOMIC DNA]</scope>
    <source>
        <strain evidence="2 3">DSM 108380</strain>
    </source>
</reference>
<name>A0A8H4QZK2_9HELO</name>
<keyword evidence="3" id="KW-1185">Reference proteome</keyword>
<evidence type="ECO:0000313" key="2">
    <source>
        <dbReference type="EMBL" id="KAF4620108.1"/>
    </source>
</evidence>
<evidence type="ECO:0000256" key="1">
    <source>
        <dbReference type="SAM" id="MobiDB-lite"/>
    </source>
</evidence>
<accession>A0A8H4QZK2</accession>
<evidence type="ECO:0000313" key="3">
    <source>
        <dbReference type="Proteomes" id="UP000566819"/>
    </source>
</evidence>
<organism evidence="2 3">
    <name type="scientific">Cudoniella acicularis</name>
    <dbReference type="NCBI Taxonomy" id="354080"/>
    <lineage>
        <taxon>Eukaryota</taxon>
        <taxon>Fungi</taxon>
        <taxon>Dikarya</taxon>
        <taxon>Ascomycota</taxon>
        <taxon>Pezizomycotina</taxon>
        <taxon>Leotiomycetes</taxon>
        <taxon>Helotiales</taxon>
        <taxon>Tricladiaceae</taxon>
        <taxon>Cudoniella</taxon>
    </lineage>
</organism>
<protein>
    <submittedName>
        <fullName evidence="2">Uncharacterized protein</fullName>
    </submittedName>
</protein>
<dbReference type="EMBL" id="JAAMPI010002021">
    <property type="protein sequence ID" value="KAF4620108.1"/>
    <property type="molecule type" value="Genomic_DNA"/>
</dbReference>
<dbReference type="OrthoDB" id="4737394at2759"/>
<feature type="region of interest" description="Disordered" evidence="1">
    <location>
        <begin position="198"/>
        <end position="217"/>
    </location>
</feature>
<sequence length="265" mass="29947">MVPSPLMVLILHQYFTPGELLEKSLSVFEPAFTRNNKLAPIYIDLAHNTPHLATQPRMFAHTAGSFPDIKKKIRSLAVEISSDKDLKTSQKATCKQCGKRVARLRSHHCPPPKPAPHPQLSTYFNIDDHDWRLKCPLEFEYGIKELSSLDEQTISLWNGRPPTLRLSKVRPSEETIYSLVLSTIHKSSNYQVLCDGEEPPELGSQGRASQFKRSTKSELGGKKFRMAATALYQAIATPPRHPIYSILNVWPPDKSEILMQPPQKL</sequence>
<gene>
    <name evidence="2" type="ORF">G7Y89_g14712</name>
</gene>
<proteinExistence type="predicted"/>
<dbReference type="Proteomes" id="UP000566819">
    <property type="component" value="Unassembled WGS sequence"/>
</dbReference>
<comment type="caution">
    <text evidence="2">The sequence shown here is derived from an EMBL/GenBank/DDBJ whole genome shotgun (WGS) entry which is preliminary data.</text>
</comment>